<dbReference type="Proteomes" id="UP000229901">
    <property type="component" value="Unassembled WGS sequence"/>
</dbReference>
<proteinExistence type="predicted"/>
<dbReference type="PANTHER" id="PTHR34293:SF1">
    <property type="entry name" value="HTH-TYPE TRANSCRIPTIONAL REGULATOR TRMBL2"/>
    <property type="match status" value="1"/>
</dbReference>
<protein>
    <recommendedName>
        <fullName evidence="2">Transcription regulator TrmB N-terminal domain-containing protein</fullName>
    </recommendedName>
</protein>
<sequence length="261" mass="30416">MYQQQLINIGLLPKEAKVYETLLNLGPNSITSIYQKSNLKKGDTYNVLHALKEKKLITEKIDRGKTLFLAEPPQKIESILRNKQKQLEAEKAELENLLPDLTTLFQTTTDKPIIQTQAGIEGMENFYEKILHTKNEVLIFVSKYDRDDHDMEKLIDRYTLKQYRKGIKLRALNPIDPQYSKSSHEDYLKDRHDKNITVRFISKKFTFPSQIIVFDNTIGITSLKNDVITTVIDNPDIAHTFKTLFEYMWLKAGEDHDKLIK</sequence>
<feature type="coiled-coil region" evidence="1">
    <location>
        <begin position="77"/>
        <end position="104"/>
    </location>
</feature>
<dbReference type="InterPro" id="IPR051797">
    <property type="entry name" value="TrmB-like"/>
</dbReference>
<comment type="caution">
    <text evidence="3">The sequence shown here is derived from an EMBL/GenBank/DDBJ whole genome shotgun (WGS) entry which is preliminary data.</text>
</comment>
<evidence type="ECO:0000313" key="3">
    <source>
        <dbReference type="EMBL" id="PIR94270.1"/>
    </source>
</evidence>
<dbReference type="EMBL" id="PFAP01000011">
    <property type="protein sequence ID" value="PIR94270.1"/>
    <property type="molecule type" value="Genomic_DNA"/>
</dbReference>
<feature type="domain" description="Transcription regulator TrmB N-terminal" evidence="2">
    <location>
        <begin position="8"/>
        <end position="70"/>
    </location>
</feature>
<gene>
    <name evidence="3" type="ORF">COT97_02145</name>
</gene>
<organism evidence="3 4">
    <name type="scientific">Candidatus Falkowbacteria bacterium CG10_big_fil_rev_8_21_14_0_10_39_11</name>
    <dbReference type="NCBI Taxonomy" id="1974565"/>
    <lineage>
        <taxon>Bacteria</taxon>
        <taxon>Candidatus Falkowiibacteriota</taxon>
    </lineage>
</organism>
<accession>A0A2H0V7F2</accession>
<dbReference type="InterPro" id="IPR036388">
    <property type="entry name" value="WH-like_DNA-bd_sf"/>
</dbReference>
<dbReference type="PANTHER" id="PTHR34293">
    <property type="entry name" value="HTH-TYPE TRANSCRIPTIONAL REGULATOR TRMBL2"/>
    <property type="match status" value="1"/>
</dbReference>
<evidence type="ECO:0000313" key="4">
    <source>
        <dbReference type="Proteomes" id="UP000229901"/>
    </source>
</evidence>
<evidence type="ECO:0000256" key="1">
    <source>
        <dbReference type="SAM" id="Coils"/>
    </source>
</evidence>
<dbReference type="InterPro" id="IPR002831">
    <property type="entry name" value="Tscrpt_reg_TrmB_N"/>
</dbReference>
<name>A0A2H0V7F2_9BACT</name>
<dbReference type="Gene3D" id="3.30.870.10">
    <property type="entry name" value="Endonuclease Chain A"/>
    <property type="match status" value="1"/>
</dbReference>
<keyword evidence="1" id="KW-0175">Coiled coil</keyword>
<dbReference type="AlphaFoldDB" id="A0A2H0V7F2"/>
<dbReference type="Pfam" id="PF01978">
    <property type="entry name" value="TrmB"/>
    <property type="match status" value="1"/>
</dbReference>
<reference evidence="4" key="1">
    <citation type="submission" date="2017-09" db="EMBL/GenBank/DDBJ databases">
        <title>Depth-based differentiation of microbial function through sediment-hosted aquifers and enrichment of novel symbionts in the deep terrestrial subsurface.</title>
        <authorList>
            <person name="Probst A.J."/>
            <person name="Ladd B."/>
            <person name="Jarett J.K."/>
            <person name="Geller-Mcgrath D.E."/>
            <person name="Sieber C.M.K."/>
            <person name="Emerson J.B."/>
            <person name="Anantharaman K."/>
            <person name="Thomas B.C."/>
            <person name="Malmstrom R."/>
            <person name="Stieglmeier M."/>
            <person name="Klingl A."/>
            <person name="Woyke T."/>
            <person name="Ryan C.M."/>
            <person name="Banfield J.F."/>
        </authorList>
    </citation>
    <scope>NUCLEOTIDE SEQUENCE [LARGE SCALE GENOMIC DNA]</scope>
</reference>
<evidence type="ECO:0000259" key="2">
    <source>
        <dbReference type="Pfam" id="PF01978"/>
    </source>
</evidence>
<dbReference type="Gene3D" id="1.10.10.10">
    <property type="entry name" value="Winged helix-like DNA-binding domain superfamily/Winged helix DNA-binding domain"/>
    <property type="match status" value="1"/>
</dbReference>